<dbReference type="GO" id="GO:0005840">
    <property type="term" value="C:ribosome"/>
    <property type="evidence" value="ECO:0007669"/>
    <property type="project" value="UniProtKB-KW"/>
</dbReference>
<dbReference type="RefSeq" id="WP_067760027.1">
    <property type="nucleotide sequence ID" value="NZ_LT907988.1"/>
</dbReference>
<dbReference type="NCBIfam" id="NF002021">
    <property type="entry name" value="PRK00831.1"/>
    <property type="match status" value="1"/>
</dbReference>
<dbReference type="NCBIfam" id="TIGR01022">
    <property type="entry name" value="rpmJ_bact"/>
    <property type="match status" value="1"/>
</dbReference>
<dbReference type="HAMAP" id="MF_00251">
    <property type="entry name" value="Ribosomal_bL36"/>
    <property type="match status" value="1"/>
</dbReference>
<keyword evidence="8" id="KW-1185">Reference proteome</keyword>
<evidence type="ECO:0000256" key="3">
    <source>
        <dbReference type="ARBA" id="ARBA00023274"/>
    </source>
</evidence>
<keyword evidence="3 4" id="KW-0687">Ribonucleoprotein</keyword>
<dbReference type="EMBL" id="FLRC01000056">
    <property type="protein sequence ID" value="SBT27820.1"/>
    <property type="molecule type" value="Genomic_DNA"/>
</dbReference>
<reference evidence="6 8" key="1">
    <citation type="submission" date="2016-06" db="EMBL/GenBank/DDBJ databases">
        <authorList>
            <person name="Kjaerup R.B."/>
            <person name="Dalgaard T.S."/>
            <person name="Juul-Madsen H.R."/>
        </authorList>
    </citation>
    <scope>NUCLEOTIDE SEQUENCE [LARGE SCALE GENOMIC DNA]</scope>
    <source>
        <strain evidence="6">Orrdi1</strain>
    </source>
</reference>
<keyword evidence="2 4" id="KW-0689">Ribosomal protein</keyword>
<evidence type="ECO:0000313" key="7">
    <source>
        <dbReference type="EMBL" id="SOE49276.1"/>
    </source>
</evidence>
<dbReference type="SUPFAM" id="SSF57840">
    <property type="entry name" value="Ribosomal protein L36"/>
    <property type="match status" value="1"/>
</dbReference>
<protein>
    <recommendedName>
        <fullName evidence="4">Large ribosomal subunit protein bL36</fullName>
    </recommendedName>
</protein>
<dbReference type="GO" id="GO:0006412">
    <property type="term" value="P:translation"/>
    <property type="evidence" value="ECO:0007669"/>
    <property type="project" value="UniProtKB-UniRule"/>
</dbReference>
<sequence length="49" mass="5700">MKVLSSLKDAKTRHRDCQVVRRRGRIYVICKSNPRFKARQGGAKNRRTG</sequence>
<dbReference type="GO" id="GO:1990904">
    <property type="term" value="C:ribonucleoprotein complex"/>
    <property type="evidence" value="ECO:0007669"/>
    <property type="project" value="UniProtKB-KW"/>
</dbReference>
<dbReference type="InterPro" id="IPR047621">
    <property type="entry name" value="Ribosomal_L36_bact"/>
</dbReference>
<dbReference type="EMBL" id="LT907988">
    <property type="protein sequence ID" value="SOE49276.1"/>
    <property type="molecule type" value="Genomic_DNA"/>
</dbReference>
<dbReference type="InterPro" id="IPR035977">
    <property type="entry name" value="Ribosomal_bL36_sp"/>
</dbReference>
<dbReference type="Pfam" id="PF00444">
    <property type="entry name" value="Ribosomal_L36"/>
    <property type="match status" value="1"/>
</dbReference>
<dbReference type="AlphaFoldDB" id="A0A1C3K8I0"/>
<evidence type="ECO:0000256" key="5">
    <source>
        <dbReference type="RuleBase" id="RU000571"/>
    </source>
</evidence>
<evidence type="ECO:0000313" key="8">
    <source>
        <dbReference type="Proteomes" id="UP000078558"/>
    </source>
</evidence>
<accession>A0A1C3K8I0</accession>
<dbReference type="PANTHER" id="PTHR47781:SF1">
    <property type="entry name" value="LARGE RIBOSOMAL SUBUNIT PROTEIN BL36B"/>
    <property type="match status" value="1"/>
</dbReference>
<name>A0A1C3K8I0_9BURK</name>
<gene>
    <name evidence="4" type="primary">rpmJ</name>
    <name evidence="6" type="ORF">ODI_02112</name>
    <name evidence="7" type="ORF">ODI_R1967</name>
</gene>
<evidence type="ECO:0000256" key="2">
    <source>
        <dbReference type="ARBA" id="ARBA00022980"/>
    </source>
</evidence>
<evidence type="ECO:0000313" key="6">
    <source>
        <dbReference type="EMBL" id="SBT27820.1"/>
    </source>
</evidence>
<dbReference type="KEGG" id="odi:ODI_R1967"/>
<dbReference type="STRING" id="1851544.ODI_02112"/>
<dbReference type="PROSITE" id="PS00828">
    <property type="entry name" value="RIBOSOMAL_L36"/>
    <property type="match status" value="1"/>
</dbReference>
<organism evidence="6 8">
    <name type="scientific">Orrella dioscoreae</name>
    <dbReference type="NCBI Taxonomy" id="1851544"/>
    <lineage>
        <taxon>Bacteria</taxon>
        <taxon>Pseudomonadati</taxon>
        <taxon>Pseudomonadota</taxon>
        <taxon>Betaproteobacteria</taxon>
        <taxon>Burkholderiales</taxon>
        <taxon>Alcaligenaceae</taxon>
        <taxon>Orrella</taxon>
    </lineage>
</organism>
<dbReference type="Proteomes" id="UP000078558">
    <property type="component" value="Chromosome I"/>
</dbReference>
<comment type="similarity">
    <text evidence="1 4 5">Belongs to the bacterial ribosomal protein bL36 family.</text>
</comment>
<dbReference type="InterPro" id="IPR000473">
    <property type="entry name" value="Ribosomal_bL36"/>
</dbReference>
<dbReference type="GO" id="GO:0003735">
    <property type="term" value="F:structural constituent of ribosome"/>
    <property type="evidence" value="ECO:0007669"/>
    <property type="project" value="InterPro"/>
</dbReference>
<evidence type="ECO:0000256" key="4">
    <source>
        <dbReference type="HAMAP-Rule" id="MF_00251"/>
    </source>
</evidence>
<evidence type="ECO:0000256" key="1">
    <source>
        <dbReference type="ARBA" id="ARBA00007645"/>
    </source>
</evidence>
<dbReference type="PANTHER" id="PTHR47781">
    <property type="entry name" value="50S RIBOSOMAL PROTEIN L36 2"/>
    <property type="match status" value="1"/>
</dbReference>
<reference evidence="7 8" key="2">
    <citation type="submission" date="2017-08" db="EMBL/GenBank/DDBJ databases">
        <authorList>
            <person name="de Groot N.N."/>
        </authorList>
    </citation>
    <scope>NUCLEOTIDE SEQUENCE [LARGE SCALE GENOMIC DNA]</scope>
    <source>
        <strain evidence="7">Orrdi1</strain>
    </source>
</reference>
<dbReference type="OrthoDB" id="9802520at2"/>
<proteinExistence type="inferred from homology"/>